<feature type="non-terminal residue" evidence="2">
    <location>
        <position position="71"/>
    </location>
</feature>
<evidence type="ECO:0000256" key="1">
    <source>
        <dbReference type="SAM" id="MobiDB-lite"/>
    </source>
</evidence>
<protein>
    <submittedName>
        <fullName evidence="2">Uncharacterized protein</fullName>
    </submittedName>
</protein>
<proteinExistence type="predicted"/>
<dbReference type="Proteomes" id="UP000252519">
    <property type="component" value="Unassembled WGS sequence"/>
</dbReference>
<gene>
    <name evidence="2" type="ORF">ANCCAN_12198</name>
</gene>
<keyword evidence="3" id="KW-1185">Reference proteome</keyword>
<accession>A0A368GFQ6</accession>
<name>A0A368GFQ6_ANCCA</name>
<evidence type="ECO:0000313" key="3">
    <source>
        <dbReference type="Proteomes" id="UP000252519"/>
    </source>
</evidence>
<comment type="caution">
    <text evidence="2">The sequence shown here is derived from an EMBL/GenBank/DDBJ whole genome shotgun (WGS) entry which is preliminary data.</text>
</comment>
<feature type="region of interest" description="Disordered" evidence="1">
    <location>
        <begin position="1"/>
        <end position="71"/>
    </location>
</feature>
<dbReference type="AlphaFoldDB" id="A0A368GFQ6"/>
<evidence type="ECO:0000313" key="2">
    <source>
        <dbReference type="EMBL" id="RCN41870.1"/>
    </source>
</evidence>
<sequence>MNSTLLDADCFLSDGGDNYSRRTRGENGGGQQPYERENGGGQQPYENGGDNYSGRTREGSGCNPWAKASES</sequence>
<organism evidence="2 3">
    <name type="scientific">Ancylostoma caninum</name>
    <name type="common">Dog hookworm</name>
    <dbReference type="NCBI Taxonomy" id="29170"/>
    <lineage>
        <taxon>Eukaryota</taxon>
        <taxon>Metazoa</taxon>
        <taxon>Ecdysozoa</taxon>
        <taxon>Nematoda</taxon>
        <taxon>Chromadorea</taxon>
        <taxon>Rhabditida</taxon>
        <taxon>Rhabditina</taxon>
        <taxon>Rhabditomorpha</taxon>
        <taxon>Strongyloidea</taxon>
        <taxon>Ancylostomatidae</taxon>
        <taxon>Ancylostomatinae</taxon>
        <taxon>Ancylostoma</taxon>
    </lineage>
</organism>
<reference evidence="2 3" key="1">
    <citation type="submission" date="2014-10" db="EMBL/GenBank/DDBJ databases">
        <title>Draft genome of the hookworm Ancylostoma caninum.</title>
        <authorList>
            <person name="Mitreva M."/>
        </authorList>
    </citation>
    <scope>NUCLEOTIDE SEQUENCE [LARGE SCALE GENOMIC DNA]</scope>
    <source>
        <strain evidence="2 3">Baltimore</strain>
    </source>
</reference>
<dbReference type="EMBL" id="JOJR01000219">
    <property type="protein sequence ID" value="RCN41870.1"/>
    <property type="molecule type" value="Genomic_DNA"/>
</dbReference>